<evidence type="ECO:0000256" key="6">
    <source>
        <dbReference type="SAM" id="MobiDB-lite"/>
    </source>
</evidence>
<reference evidence="7 8" key="1">
    <citation type="submission" date="2017-06" db="EMBL/GenBank/DDBJ databases">
        <title>Ant-infecting Ophiocordyceps genomes reveal a high diversity of potential behavioral manipulation genes and a possible major role for enterotoxins.</title>
        <authorList>
            <person name="De Bekker C."/>
            <person name="Evans H.C."/>
            <person name="Brachmann A."/>
            <person name="Hughes D.P."/>
        </authorList>
    </citation>
    <scope>NUCLEOTIDE SEQUENCE [LARGE SCALE GENOMIC DNA]</scope>
    <source>
        <strain evidence="7 8">Map16</strain>
    </source>
</reference>
<dbReference type="STRING" id="2004952.A0A2C5YMY3"/>
<evidence type="ECO:0000313" key="7">
    <source>
        <dbReference type="EMBL" id="PHH68291.1"/>
    </source>
</evidence>
<dbReference type="PANTHER" id="PTHR16487:SF0">
    <property type="entry name" value="PROTEIN PHOSPHATASE 4 REGULATORY SUBUNIT 2-RELATED"/>
    <property type="match status" value="1"/>
</dbReference>
<dbReference type="GO" id="GO:0005737">
    <property type="term" value="C:cytoplasm"/>
    <property type="evidence" value="ECO:0007669"/>
    <property type="project" value="TreeGrafter"/>
</dbReference>
<evidence type="ECO:0000256" key="5">
    <source>
        <dbReference type="ARBA" id="ARBA00023136"/>
    </source>
</evidence>
<evidence type="ECO:0000256" key="3">
    <source>
        <dbReference type="ARBA" id="ARBA00022692"/>
    </source>
</evidence>
<dbReference type="Gene3D" id="2.60.120.920">
    <property type="match status" value="1"/>
</dbReference>
<dbReference type="InterPro" id="IPR035780">
    <property type="entry name" value="SPRY_Ssh4-like"/>
</dbReference>
<evidence type="ECO:0008006" key="9">
    <source>
        <dbReference type="Google" id="ProtNLM"/>
    </source>
</evidence>
<evidence type="ECO:0000256" key="2">
    <source>
        <dbReference type="ARBA" id="ARBA00009207"/>
    </source>
</evidence>
<dbReference type="OrthoDB" id="25503at2759"/>
<gene>
    <name evidence="7" type="ORF">CDD80_110</name>
</gene>
<dbReference type="GO" id="GO:0005634">
    <property type="term" value="C:nucleus"/>
    <property type="evidence" value="ECO:0007669"/>
    <property type="project" value="TreeGrafter"/>
</dbReference>
<protein>
    <recommendedName>
        <fullName evidence="9">SPRY domain-containing protein</fullName>
    </recommendedName>
</protein>
<keyword evidence="5" id="KW-0472">Membrane</keyword>
<dbReference type="GO" id="GO:0030289">
    <property type="term" value="C:protein phosphatase 4 complex"/>
    <property type="evidence" value="ECO:0007669"/>
    <property type="project" value="InterPro"/>
</dbReference>
<name>A0A2C5YMY3_9HYPO</name>
<keyword evidence="4" id="KW-1133">Transmembrane helix</keyword>
<organism evidence="7 8">
    <name type="scientific">Ophiocordyceps camponoti-rufipedis</name>
    <dbReference type="NCBI Taxonomy" id="2004952"/>
    <lineage>
        <taxon>Eukaryota</taxon>
        <taxon>Fungi</taxon>
        <taxon>Dikarya</taxon>
        <taxon>Ascomycota</taxon>
        <taxon>Pezizomycotina</taxon>
        <taxon>Sordariomycetes</taxon>
        <taxon>Hypocreomycetidae</taxon>
        <taxon>Hypocreales</taxon>
        <taxon>Ophiocordycipitaceae</taxon>
        <taxon>Ophiocordyceps</taxon>
    </lineage>
</organism>
<comment type="subcellular location">
    <subcellularLocation>
        <location evidence="1">Membrane</location>
    </subcellularLocation>
</comment>
<feature type="region of interest" description="Disordered" evidence="6">
    <location>
        <begin position="1"/>
        <end position="59"/>
    </location>
</feature>
<keyword evidence="8" id="KW-1185">Reference proteome</keyword>
<dbReference type="Pfam" id="PF09184">
    <property type="entry name" value="PPP4R2"/>
    <property type="match status" value="1"/>
</dbReference>
<dbReference type="AlphaFoldDB" id="A0A2C5YMY3"/>
<dbReference type="InterPro" id="IPR043136">
    <property type="entry name" value="B30.2/SPRY_sf"/>
</dbReference>
<dbReference type="CDD" id="cd12910">
    <property type="entry name" value="SPRY_SSH4_like"/>
    <property type="match status" value="1"/>
</dbReference>
<proteinExistence type="inferred from homology"/>
<dbReference type="GO" id="GO:0016020">
    <property type="term" value="C:membrane"/>
    <property type="evidence" value="ECO:0007669"/>
    <property type="project" value="UniProtKB-SubCell"/>
</dbReference>
<comment type="caution">
    <text evidence="7">The sequence shown here is derived from an EMBL/GenBank/DDBJ whole genome shotgun (WGS) entry which is preliminary data.</text>
</comment>
<sequence>MKSSRKPADDESPPAYDDQAPKEHDWKTAVPDTALFPEPPKYFGAHERSPASNADLDSAEAGDEWCRQYPLARPLAAEAVTGELRLLAPFDFHGSIRPDVKGGRWRVSTAEGSPDRCIIGYPPLYLAAGPRGSGTRTTIYYEARLLSSSPCVSLAMGFTALPYPSFRMPGWHRGSLAVHGDDGRRYVNDGWGGKDFTAVFERGRTYGVGMTMGGDAVDVFFTCDGVRVGGWDLHEETDAEDDLPVTGLEGHHDVSCALGTFDGLEFEVVLERESDSEVLAAIAAGGTPESGSWPGLLTEMLARLDKISHEAFPIPRLPRPQSLEAVPTTDEQGDDETRLPPQIAAQLQRVKTQLSKFPTEAPHTIQRLAELLLSPRAHYKALASYLHAVDRVVHVTSDTAVYPLPPPVPDMAALRAVVNGEEGFAAGLAWSAGGGFAYAGSVVDEES</sequence>
<evidence type="ECO:0000313" key="8">
    <source>
        <dbReference type="Proteomes" id="UP000226431"/>
    </source>
</evidence>
<dbReference type="PANTHER" id="PTHR16487">
    <property type="entry name" value="PPP4R2-RELATED PROTEIN"/>
    <property type="match status" value="1"/>
</dbReference>
<dbReference type="Proteomes" id="UP000226431">
    <property type="component" value="Unassembled WGS sequence"/>
</dbReference>
<evidence type="ECO:0000256" key="1">
    <source>
        <dbReference type="ARBA" id="ARBA00004370"/>
    </source>
</evidence>
<comment type="similarity">
    <text evidence="2">Belongs to the PPP4R2 family.</text>
</comment>
<evidence type="ECO:0000256" key="4">
    <source>
        <dbReference type="ARBA" id="ARBA00022989"/>
    </source>
</evidence>
<accession>A0A2C5YMY3</accession>
<dbReference type="EMBL" id="NJES01001000">
    <property type="protein sequence ID" value="PHH68291.1"/>
    <property type="molecule type" value="Genomic_DNA"/>
</dbReference>
<dbReference type="GO" id="GO:0019888">
    <property type="term" value="F:protein phosphatase regulator activity"/>
    <property type="evidence" value="ECO:0007669"/>
    <property type="project" value="InterPro"/>
</dbReference>
<keyword evidence="3" id="KW-0812">Transmembrane</keyword>
<dbReference type="InterPro" id="IPR015267">
    <property type="entry name" value="PPP4R2"/>
</dbReference>